<dbReference type="InterPro" id="IPR010342">
    <property type="entry name" value="DUF938"/>
</dbReference>
<gene>
    <name evidence="2" type="ORF">O0S08_49985</name>
</gene>
<dbReference type="Gene3D" id="3.40.50.150">
    <property type="entry name" value="Vaccinia Virus protein VP39"/>
    <property type="match status" value="1"/>
</dbReference>
<accession>A0ABY7H4X3</accession>
<dbReference type="PANTHER" id="PTHR20974:SF0">
    <property type="entry name" value="UPF0585 PROTEIN CG18661"/>
    <property type="match status" value="1"/>
</dbReference>
<proteinExistence type="predicted"/>
<protein>
    <submittedName>
        <fullName evidence="2">DUF938 domain-containing protein</fullName>
    </submittedName>
</protein>
<dbReference type="EMBL" id="CP114040">
    <property type="protein sequence ID" value="WAS94317.1"/>
    <property type="molecule type" value="Genomic_DNA"/>
</dbReference>
<name>A0ABY7H4X3_9BACT</name>
<dbReference type="InterPro" id="IPR029063">
    <property type="entry name" value="SAM-dependent_MTases_sf"/>
</dbReference>
<dbReference type="CDD" id="cd02440">
    <property type="entry name" value="AdoMet_MTases"/>
    <property type="match status" value="1"/>
</dbReference>
<feature type="region of interest" description="Disordered" evidence="1">
    <location>
        <begin position="1"/>
        <end position="20"/>
    </location>
</feature>
<keyword evidence="3" id="KW-1185">Reference proteome</keyword>
<dbReference type="Pfam" id="PF06080">
    <property type="entry name" value="DUF938"/>
    <property type="match status" value="1"/>
</dbReference>
<reference evidence="2" key="1">
    <citation type="submission" date="2022-11" db="EMBL/GenBank/DDBJ databases">
        <title>Minimal conservation of predation-associated metabolite biosynthetic gene clusters underscores biosynthetic potential of Myxococcota including descriptions for ten novel species: Archangium lansinium sp. nov., Myxococcus landrumus sp. nov., Nannocystis bai.</title>
        <authorList>
            <person name="Ahearne A."/>
            <person name="Stevens C."/>
            <person name="Dowd S."/>
        </authorList>
    </citation>
    <scope>NUCLEOTIDE SEQUENCE</scope>
    <source>
        <strain evidence="2">Fl3</strain>
    </source>
</reference>
<dbReference type="RefSeq" id="WP_269036654.1">
    <property type="nucleotide sequence ID" value="NZ_CP114040.1"/>
</dbReference>
<dbReference type="Proteomes" id="UP001164459">
    <property type="component" value="Chromosome"/>
</dbReference>
<organism evidence="2 3">
    <name type="scientific">Nannocystis punicea</name>
    <dbReference type="NCBI Taxonomy" id="2995304"/>
    <lineage>
        <taxon>Bacteria</taxon>
        <taxon>Pseudomonadati</taxon>
        <taxon>Myxococcota</taxon>
        <taxon>Polyangia</taxon>
        <taxon>Nannocystales</taxon>
        <taxon>Nannocystaceae</taxon>
        <taxon>Nannocystis</taxon>
    </lineage>
</organism>
<dbReference type="PANTHER" id="PTHR20974">
    <property type="entry name" value="UPF0585 PROTEIN CG18661"/>
    <property type="match status" value="1"/>
</dbReference>
<evidence type="ECO:0000313" key="2">
    <source>
        <dbReference type="EMBL" id="WAS94317.1"/>
    </source>
</evidence>
<evidence type="ECO:0000313" key="3">
    <source>
        <dbReference type="Proteomes" id="UP001164459"/>
    </source>
</evidence>
<evidence type="ECO:0000256" key="1">
    <source>
        <dbReference type="SAM" id="MobiDB-lite"/>
    </source>
</evidence>
<dbReference type="SUPFAM" id="SSF53335">
    <property type="entry name" value="S-adenosyl-L-methionine-dependent methyltransferases"/>
    <property type="match status" value="1"/>
</dbReference>
<sequence length="209" mass="22320">MEPHDPPSKQQSHARSSPAALRNRGVIAEVLARVLPPQGRVLEIASGTGEHAVSFAAAFPGVSWQPTDVEPEALASIAARVDSEGPRNLLQPLRLDVTAWPWPVTEVDAIVCINMIHISPWAACEALMAGAGRVLPVGGVLYLYGAIKFDGRHTAPSNEAFDADLRARDPAWGVRDEADVRAAAAAHGLQRAELVAMPANNFSLVFRKS</sequence>